<dbReference type="OrthoDB" id="3214999at2"/>
<proteinExistence type="predicted"/>
<dbReference type="EMBL" id="FPBA01000001">
    <property type="protein sequence ID" value="SFT32959.1"/>
    <property type="molecule type" value="Genomic_DNA"/>
</dbReference>
<dbReference type="STRING" id="1296565.SAMN05660657_00071"/>
<keyword evidence="2" id="KW-1185">Reference proteome</keyword>
<gene>
    <name evidence="1" type="ORF">SAMN05660657_00071</name>
</gene>
<dbReference type="InterPro" id="IPR011008">
    <property type="entry name" value="Dimeric_a/b-barrel"/>
</dbReference>
<organism evidence="1 2">
    <name type="scientific">Geodermatophilus amargosae</name>
    <dbReference type="NCBI Taxonomy" id="1296565"/>
    <lineage>
        <taxon>Bacteria</taxon>
        <taxon>Bacillati</taxon>
        <taxon>Actinomycetota</taxon>
        <taxon>Actinomycetes</taxon>
        <taxon>Geodermatophilales</taxon>
        <taxon>Geodermatophilaceae</taxon>
        <taxon>Geodermatophilus</taxon>
    </lineage>
</organism>
<reference evidence="2" key="1">
    <citation type="submission" date="2016-10" db="EMBL/GenBank/DDBJ databases">
        <authorList>
            <person name="Varghese N."/>
            <person name="Submissions S."/>
        </authorList>
    </citation>
    <scope>NUCLEOTIDE SEQUENCE [LARGE SCALE GENOMIC DNA]</scope>
    <source>
        <strain evidence="2">DSM 46136</strain>
    </source>
</reference>
<dbReference type="Proteomes" id="UP000199546">
    <property type="component" value="Unassembled WGS sequence"/>
</dbReference>
<evidence type="ECO:0000313" key="1">
    <source>
        <dbReference type="EMBL" id="SFT32959.1"/>
    </source>
</evidence>
<dbReference type="SUPFAM" id="SSF54909">
    <property type="entry name" value="Dimeric alpha+beta barrel"/>
    <property type="match status" value="1"/>
</dbReference>
<accession>A0A1I6X470</accession>
<evidence type="ECO:0000313" key="2">
    <source>
        <dbReference type="Proteomes" id="UP000199546"/>
    </source>
</evidence>
<dbReference type="AlphaFoldDB" id="A0A1I6X470"/>
<evidence type="ECO:0008006" key="3">
    <source>
        <dbReference type="Google" id="ProtNLM"/>
    </source>
</evidence>
<protein>
    <recommendedName>
        <fullName evidence="3">DUF3291 domain-containing protein</fullName>
    </recommendedName>
</protein>
<dbReference type="RefSeq" id="WP_093577481.1">
    <property type="nucleotide sequence ID" value="NZ_FPBA01000001.1"/>
</dbReference>
<name>A0A1I6X470_9ACTN</name>
<sequence>MPVIPDLPWTARRTFDGPGVVLLTELRLRRLRDVPAFMVTSLTILRQVSRSPGARSALLRAQPLRLYFATVSWWDDQTTMRTFARTDPHRTAMRRWGPRLSSFGNRALPASGSMPTVDEALSAAAAPTA</sequence>